<dbReference type="RefSeq" id="WP_036574793.1">
    <property type="nucleotide sequence ID" value="NZ_CABLBW010000001.1"/>
</dbReference>
<sequence length="100" mass="11896">MKVFKMNDLDHVAAESEKQAKDFYKDLCGYNDEEIEEDFLGEVSLQNEMLIDLDDLTDEERKTRQKLKAVGDQIYVYKTFKWVLNNDERKQPFVICSTEY</sequence>
<dbReference type="STRING" id="171693.BN988_01620"/>
<evidence type="ECO:0000313" key="1">
    <source>
        <dbReference type="EMBL" id="CDO03120.1"/>
    </source>
</evidence>
<dbReference type="EMBL" id="CCAX010000001">
    <property type="protein sequence ID" value="CDO03120.1"/>
    <property type="molecule type" value="Genomic_DNA"/>
</dbReference>
<comment type="caution">
    <text evidence="1">The sequence shown here is derived from an EMBL/GenBank/DDBJ whole genome shotgun (WGS) entry which is preliminary data.</text>
</comment>
<reference evidence="1" key="2">
    <citation type="submission" date="2014-03" db="EMBL/GenBank/DDBJ databases">
        <authorList>
            <person name="Urmite Genomes"/>
        </authorList>
    </citation>
    <scope>NUCLEOTIDE SEQUENCE</scope>
    <source>
        <strain evidence="1">S1</strain>
    </source>
</reference>
<organism evidence="1 2">
    <name type="scientific">Oceanobacillus picturae</name>
    <dbReference type="NCBI Taxonomy" id="171693"/>
    <lineage>
        <taxon>Bacteria</taxon>
        <taxon>Bacillati</taxon>
        <taxon>Bacillota</taxon>
        <taxon>Bacilli</taxon>
        <taxon>Bacillales</taxon>
        <taxon>Bacillaceae</taxon>
        <taxon>Oceanobacillus</taxon>
    </lineage>
</organism>
<evidence type="ECO:0000313" key="2">
    <source>
        <dbReference type="Proteomes" id="UP000028863"/>
    </source>
</evidence>
<reference evidence="1" key="1">
    <citation type="submission" date="2014-03" db="EMBL/GenBank/DDBJ databases">
        <title>Draft genome sequencing of Oceanobacillus picturae strain S1 isolated from human gut.</title>
        <authorList>
            <person name="Croce O."/>
            <person name="Lagier J.C."/>
            <person name="Raoult D."/>
        </authorList>
    </citation>
    <scope>NUCLEOTIDE SEQUENCE [LARGE SCALE GENOMIC DNA]</scope>
    <source>
        <strain evidence="1">S1</strain>
    </source>
</reference>
<dbReference type="Proteomes" id="UP000028863">
    <property type="component" value="Unassembled WGS sequence"/>
</dbReference>
<gene>
    <name evidence="1" type="ORF">BN988_01620</name>
</gene>
<protein>
    <submittedName>
        <fullName evidence="1">Uncharacterized protein</fullName>
    </submittedName>
</protein>
<keyword evidence="2" id="KW-1185">Reference proteome</keyword>
<proteinExistence type="predicted"/>
<accession>W9B9E4</accession>
<name>W9B9E4_9BACI</name>
<dbReference type="AlphaFoldDB" id="W9B9E4"/>